<evidence type="ECO:0000313" key="5">
    <source>
        <dbReference type="Proteomes" id="UP000249873"/>
    </source>
</evidence>
<dbReference type="Gene3D" id="1.10.10.10">
    <property type="entry name" value="Winged helix-like DNA-binding domain superfamily/Winged helix DNA-binding domain"/>
    <property type="match status" value="1"/>
</dbReference>
<dbReference type="PROSITE" id="PS51000">
    <property type="entry name" value="HTH_DEOR_2"/>
    <property type="match status" value="1"/>
</dbReference>
<keyword evidence="2" id="KW-0804">Transcription</keyword>
<name>A0A2Z4G938_9BACT</name>
<feature type="domain" description="HTH deoR-type" evidence="3">
    <location>
        <begin position="3"/>
        <end position="58"/>
    </location>
</feature>
<keyword evidence="1" id="KW-0805">Transcription regulation</keyword>
<evidence type="ECO:0000259" key="3">
    <source>
        <dbReference type="PROSITE" id="PS51000"/>
    </source>
</evidence>
<dbReference type="SUPFAM" id="SSF46785">
    <property type="entry name" value="Winged helix' DNA-binding domain"/>
    <property type="match status" value="1"/>
</dbReference>
<dbReference type="OrthoDB" id="9815009at2"/>
<dbReference type="PIRSF" id="PIRSF016838">
    <property type="entry name" value="PafC"/>
    <property type="match status" value="1"/>
</dbReference>
<dbReference type="Pfam" id="PF08279">
    <property type="entry name" value="HTH_11"/>
    <property type="match status" value="1"/>
</dbReference>
<dbReference type="SMART" id="SM00420">
    <property type="entry name" value="HTH_DEOR"/>
    <property type="match status" value="1"/>
</dbReference>
<dbReference type="KEGG" id="als:DJ013_05945"/>
<dbReference type="GO" id="GO:0003700">
    <property type="term" value="F:DNA-binding transcription factor activity"/>
    <property type="evidence" value="ECO:0007669"/>
    <property type="project" value="InterPro"/>
</dbReference>
<proteinExistence type="predicted"/>
<dbReference type="PROSITE" id="PS52050">
    <property type="entry name" value="WYL"/>
    <property type="match status" value="1"/>
</dbReference>
<reference evidence="4 5" key="1">
    <citation type="submission" date="2018-05" db="EMBL/GenBank/DDBJ databases">
        <title>Complete genome sequence of Arcticibacterium luteifluviistationis SM1504T, a cytophagaceae bacterium isolated from Arctic surface seawater.</title>
        <authorList>
            <person name="Li Y."/>
            <person name="Qin Q.-L."/>
        </authorList>
    </citation>
    <scope>NUCLEOTIDE SEQUENCE [LARGE SCALE GENOMIC DNA]</scope>
    <source>
        <strain evidence="4 5">SM1504</strain>
    </source>
</reference>
<dbReference type="Pfam" id="PF13280">
    <property type="entry name" value="WYL"/>
    <property type="match status" value="1"/>
</dbReference>
<evidence type="ECO:0000313" key="4">
    <source>
        <dbReference type="EMBL" id="AWV97732.1"/>
    </source>
</evidence>
<keyword evidence="5" id="KW-1185">Reference proteome</keyword>
<dbReference type="InterPro" id="IPR036390">
    <property type="entry name" value="WH_DNA-bd_sf"/>
</dbReference>
<accession>A0A2Z4G938</accession>
<dbReference type="AlphaFoldDB" id="A0A2Z4G938"/>
<dbReference type="InterPro" id="IPR051534">
    <property type="entry name" value="CBASS_pafABC_assoc_protein"/>
</dbReference>
<dbReference type="RefSeq" id="WP_111370834.1">
    <property type="nucleotide sequence ID" value="NZ_CP029480.1"/>
</dbReference>
<dbReference type="InterPro" id="IPR001034">
    <property type="entry name" value="DeoR_HTH"/>
</dbReference>
<evidence type="ECO:0000256" key="2">
    <source>
        <dbReference type="ARBA" id="ARBA00023163"/>
    </source>
</evidence>
<dbReference type="InterPro" id="IPR026881">
    <property type="entry name" value="WYL_dom"/>
</dbReference>
<dbReference type="EMBL" id="CP029480">
    <property type="protein sequence ID" value="AWV97732.1"/>
    <property type="molecule type" value="Genomic_DNA"/>
</dbReference>
<dbReference type="PANTHER" id="PTHR34580">
    <property type="match status" value="1"/>
</dbReference>
<dbReference type="InterPro" id="IPR028349">
    <property type="entry name" value="PafC-like"/>
</dbReference>
<dbReference type="PANTHER" id="PTHR34580:SF8">
    <property type="entry name" value="WYL DOMAIN-CONTAINING PROTEIN"/>
    <property type="match status" value="1"/>
</dbReference>
<sequence length="315" mass="36891">MPRLNRLTEILIQLQSKRIIKAQEIADRFDISLRTVYRDIRALEVAGVPILSEAGVGYSIMKEYRLPPVQFTEDEAFSFLTAGKLVSKFTDNDTQKSFESALFKIKSVLKNVDKELLDDAYQHIEVLENNYLPSERNEQLNIKEILKAILNKNIIKIEYFTGSRFEKNERDIEPIGIFSSNDNWYLIAWCRLREDYRNFRIDKITALAVQTERFDKKHPKLKTFISKTQSKENLTKVVLRIDKTGFRYMGDQYYYMGFISQKDLGDQIEMSFLTGNLMGFAHWFLYLGKVADIIEPEQLKIDVKQLLLKGIERLQ</sequence>
<dbReference type="Proteomes" id="UP000249873">
    <property type="component" value="Chromosome"/>
</dbReference>
<gene>
    <name evidence="4" type="ORF">DJ013_05945</name>
</gene>
<dbReference type="InterPro" id="IPR013196">
    <property type="entry name" value="HTH_11"/>
</dbReference>
<protein>
    <submittedName>
        <fullName evidence="4">Transcriptional regulator</fullName>
    </submittedName>
</protein>
<evidence type="ECO:0000256" key="1">
    <source>
        <dbReference type="ARBA" id="ARBA00023015"/>
    </source>
</evidence>
<organism evidence="4 5">
    <name type="scientific">Arcticibacterium luteifluviistationis</name>
    <dbReference type="NCBI Taxonomy" id="1784714"/>
    <lineage>
        <taxon>Bacteria</taxon>
        <taxon>Pseudomonadati</taxon>
        <taxon>Bacteroidota</taxon>
        <taxon>Cytophagia</taxon>
        <taxon>Cytophagales</taxon>
        <taxon>Leadbetterellaceae</taxon>
        <taxon>Arcticibacterium</taxon>
    </lineage>
</organism>
<dbReference type="InterPro" id="IPR036388">
    <property type="entry name" value="WH-like_DNA-bd_sf"/>
</dbReference>